<evidence type="ECO:0000256" key="2">
    <source>
        <dbReference type="SAM" id="Phobius"/>
    </source>
</evidence>
<feature type="compositionally biased region" description="Basic and acidic residues" evidence="1">
    <location>
        <begin position="480"/>
        <end position="491"/>
    </location>
</feature>
<organism evidence="4 5">
    <name type="scientific">Crepidotus variabilis</name>
    <dbReference type="NCBI Taxonomy" id="179855"/>
    <lineage>
        <taxon>Eukaryota</taxon>
        <taxon>Fungi</taxon>
        <taxon>Dikarya</taxon>
        <taxon>Basidiomycota</taxon>
        <taxon>Agaricomycotina</taxon>
        <taxon>Agaricomycetes</taxon>
        <taxon>Agaricomycetidae</taxon>
        <taxon>Agaricales</taxon>
        <taxon>Agaricineae</taxon>
        <taxon>Crepidotaceae</taxon>
        <taxon>Crepidotus</taxon>
    </lineage>
</organism>
<dbReference type="Proteomes" id="UP000807306">
    <property type="component" value="Unassembled WGS sequence"/>
</dbReference>
<feature type="transmembrane region" description="Helical" evidence="2">
    <location>
        <begin position="264"/>
        <end position="287"/>
    </location>
</feature>
<dbReference type="OrthoDB" id="2563021at2759"/>
<sequence length="517" mass="54459">MVNYRQTYGRLALLVALGAQVQQCSAVIAKFMPQSFLFDWNDVNEPVPIPTTAQCETIHIKWARGGATGPSYVAPLFLQVYTSTSLTPFIVPAGSGTNFDWQVPFAPGTQYQICMFDKVGNTGGCQAIYTVTNPTSNPTCTNTTQPPLLAVEAKDTLGTLSQYGWPEQCSDIQVTPKGGTPPYTLTVAPALHPPYNLTSTDGSPVNWTISLTWASPFFISMVDSAGAVWANGPLHVGASPTSPTGCLVGNATTPAPVKDVGQGVAIGSGIGGLAIGLGIGLLAMWLLMRQRAKKREREARFATDTGPGTPQPLMYESNQYRAIPTQSSSGVLTPSNPSSTMMHRMGTSNYQVEPFHMPDEDGRLYGHAGPTSPGSVYAPSVAGNRVSTVGHETSLGHRPSASVVNAGGSSNNTQQRPNTATSAGTSGGAGPSQVYVVHHDAQAAPVTIYHQEGTQIVELPPRYAAGGQSDMASEPSRSGSDSRSDASRRETNPSLVLHQPRQPGGVLKPQRGPTTPQ</sequence>
<evidence type="ECO:0000256" key="3">
    <source>
        <dbReference type="SAM" id="SignalP"/>
    </source>
</evidence>
<proteinExistence type="predicted"/>
<gene>
    <name evidence="4" type="ORF">CPB83DRAFT_640999</name>
</gene>
<evidence type="ECO:0000313" key="4">
    <source>
        <dbReference type="EMBL" id="KAF9524077.1"/>
    </source>
</evidence>
<evidence type="ECO:0000313" key="5">
    <source>
        <dbReference type="Proteomes" id="UP000807306"/>
    </source>
</evidence>
<dbReference type="EMBL" id="MU157905">
    <property type="protein sequence ID" value="KAF9524077.1"/>
    <property type="molecule type" value="Genomic_DNA"/>
</dbReference>
<keyword evidence="5" id="KW-1185">Reference proteome</keyword>
<evidence type="ECO:0000256" key="1">
    <source>
        <dbReference type="SAM" id="MobiDB-lite"/>
    </source>
</evidence>
<feature type="chain" id="PRO_5040330272" evidence="3">
    <location>
        <begin position="27"/>
        <end position="517"/>
    </location>
</feature>
<feature type="compositionally biased region" description="Polar residues" evidence="1">
    <location>
        <begin position="407"/>
        <end position="418"/>
    </location>
</feature>
<name>A0A9P6E7S3_9AGAR</name>
<comment type="caution">
    <text evidence="4">The sequence shown here is derived from an EMBL/GenBank/DDBJ whole genome shotgun (WGS) entry which is preliminary data.</text>
</comment>
<feature type="region of interest" description="Disordered" evidence="1">
    <location>
        <begin position="390"/>
        <end position="432"/>
    </location>
</feature>
<keyword evidence="2" id="KW-0812">Transmembrane</keyword>
<keyword evidence="2" id="KW-1133">Transmembrane helix</keyword>
<reference evidence="4" key="1">
    <citation type="submission" date="2020-11" db="EMBL/GenBank/DDBJ databases">
        <authorList>
            <consortium name="DOE Joint Genome Institute"/>
            <person name="Ahrendt S."/>
            <person name="Riley R."/>
            <person name="Andreopoulos W."/>
            <person name="Labutti K."/>
            <person name="Pangilinan J."/>
            <person name="Ruiz-Duenas F.J."/>
            <person name="Barrasa J.M."/>
            <person name="Sanchez-Garcia M."/>
            <person name="Camarero S."/>
            <person name="Miyauchi S."/>
            <person name="Serrano A."/>
            <person name="Linde D."/>
            <person name="Babiker R."/>
            <person name="Drula E."/>
            <person name="Ayuso-Fernandez I."/>
            <person name="Pacheco R."/>
            <person name="Padilla G."/>
            <person name="Ferreira P."/>
            <person name="Barriuso J."/>
            <person name="Kellner H."/>
            <person name="Castanera R."/>
            <person name="Alfaro M."/>
            <person name="Ramirez L."/>
            <person name="Pisabarro A.G."/>
            <person name="Kuo A."/>
            <person name="Tritt A."/>
            <person name="Lipzen A."/>
            <person name="He G."/>
            <person name="Yan M."/>
            <person name="Ng V."/>
            <person name="Cullen D."/>
            <person name="Martin F."/>
            <person name="Rosso M.-N."/>
            <person name="Henrissat B."/>
            <person name="Hibbett D."/>
            <person name="Martinez A.T."/>
            <person name="Grigoriev I.V."/>
        </authorList>
    </citation>
    <scope>NUCLEOTIDE SEQUENCE</scope>
    <source>
        <strain evidence="4">CBS 506.95</strain>
    </source>
</reference>
<protein>
    <submittedName>
        <fullName evidence="4">Uncharacterized protein</fullName>
    </submittedName>
</protein>
<accession>A0A9P6E7S3</accession>
<keyword evidence="2" id="KW-0472">Membrane</keyword>
<feature type="signal peptide" evidence="3">
    <location>
        <begin position="1"/>
        <end position="26"/>
    </location>
</feature>
<feature type="region of interest" description="Disordered" evidence="1">
    <location>
        <begin position="464"/>
        <end position="517"/>
    </location>
</feature>
<dbReference type="AlphaFoldDB" id="A0A9P6E7S3"/>
<keyword evidence="3" id="KW-0732">Signal</keyword>